<accession>A0AAJ0X9S4</accession>
<organism evidence="1 2">
    <name type="scientific">Halochromatium glycolicum</name>
    <dbReference type="NCBI Taxonomy" id="85075"/>
    <lineage>
        <taxon>Bacteria</taxon>
        <taxon>Pseudomonadati</taxon>
        <taxon>Pseudomonadota</taxon>
        <taxon>Gammaproteobacteria</taxon>
        <taxon>Chromatiales</taxon>
        <taxon>Chromatiaceae</taxon>
        <taxon>Halochromatium</taxon>
    </lineage>
</organism>
<reference evidence="1" key="2">
    <citation type="journal article" date="2020" name="Microorganisms">
        <title>Osmotic Adaptation and Compatible Solute Biosynthesis of Phototrophic Bacteria as Revealed from Genome Analyses.</title>
        <authorList>
            <person name="Imhoff J.F."/>
            <person name="Rahn T."/>
            <person name="Kunzel S."/>
            <person name="Keller A."/>
            <person name="Neulinger S.C."/>
        </authorList>
    </citation>
    <scope>NUCLEOTIDE SEQUENCE</scope>
    <source>
        <strain evidence="1">DSM 11080</strain>
    </source>
</reference>
<reference evidence="1" key="1">
    <citation type="submission" date="2017-08" db="EMBL/GenBank/DDBJ databases">
        <authorList>
            <person name="Imhoff J.F."/>
            <person name="Rahn T."/>
            <person name="Kuenzel S."/>
            <person name="Neulinger S.C."/>
        </authorList>
    </citation>
    <scope>NUCLEOTIDE SEQUENCE</scope>
    <source>
        <strain evidence="1">DSM 11080</strain>
    </source>
</reference>
<dbReference type="Proteomes" id="UP001296776">
    <property type="component" value="Unassembled WGS sequence"/>
</dbReference>
<evidence type="ECO:0000313" key="2">
    <source>
        <dbReference type="Proteomes" id="UP001296776"/>
    </source>
</evidence>
<dbReference type="EMBL" id="NRSJ01000018">
    <property type="protein sequence ID" value="MBK1705094.1"/>
    <property type="molecule type" value="Genomic_DNA"/>
</dbReference>
<protein>
    <submittedName>
        <fullName evidence="1">Uncharacterized protein</fullName>
    </submittedName>
</protein>
<comment type="caution">
    <text evidence="1">The sequence shown here is derived from an EMBL/GenBank/DDBJ whole genome shotgun (WGS) entry which is preliminary data.</text>
</comment>
<proteinExistence type="predicted"/>
<sequence>MRIDAELDPIHSERLKTLMERLKRPLPEVLAVAIDAAYGELAPEGATEDSALFEALESIGFVGCVDDDPDLSATYKTRVDFSAKSGVKA</sequence>
<name>A0AAJ0X9S4_9GAMM</name>
<gene>
    <name evidence="1" type="ORF">CKO40_11205</name>
</gene>
<evidence type="ECO:0000313" key="1">
    <source>
        <dbReference type="EMBL" id="MBK1705094.1"/>
    </source>
</evidence>
<dbReference type="AlphaFoldDB" id="A0AAJ0X9S4"/>
<dbReference type="RefSeq" id="WP_200346304.1">
    <property type="nucleotide sequence ID" value="NZ_NRSJ01000018.1"/>
</dbReference>
<keyword evidence="2" id="KW-1185">Reference proteome</keyword>